<organism evidence="1">
    <name type="scientific">Homalodisca liturata</name>
    <dbReference type="NCBI Taxonomy" id="320908"/>
    <lineage>
        <taxon>Eukaryota</taxon>
        <taxon>Metazoa</taxon>
        <taxon>Ecdysozoa</taxon>
        <taxon>Arthropoda</taxon>
        <taxon>Hexapoda</taxon>
        <taxon>Insecta</taxon>
        <taxon>Pterygota</taxon>
        <taxon>Neoptera</taxon>
        <taxon>Paraneoptera</taxon>
        <taxon>Hemiptera</taxon>
        <taxon>Auchenorrhyncha</taxon>
        <taxon>Membracoidea</taxon>
        <taxon>Cicadellidae</taxon>
        <taxon>Cicadellinae</taxon>
        <taxon>Proconiini</taxon>
        <taxon>Homalodisca</taxon>
    </lineage>
</organism>
<feature type="non-terminal residue" evidence="1">
    <location>
        <position position="101"/>
    </location>
</feature>
<sequence>DTSTFVVFHQNIRGLQSSIESLEITLEEIKPDVVVLSEHKMVQSNLERLKISNYRINSSFARERSQGGGVIILSKIHIKFKPIVIHEINQLLSETISNAVW</sequence>
<dbReference type="Gene3D" id="3.60.10.10">
    <property type="entry name" value="Endonuclease/exonuclease/phosphatase"/>
    <property type="match status" value="1"/>
</dbReference>
<evidence type="ECO:0008006" key="2">
    <source>
        <dbReference type="Google" id="ProtNLM"/>
    </source>
</evidence>
<dbReference type="InterPro" id="IPR036691">
    <property type="entry name" value="Endo/exonu/phosph_ase_sf"/>
</dbReference>
<dbReference type="AlphaFoldDB" id="A0A1B6I1L6"/>
<accession>A0A1B6I1L6</accession>
<reference evidence="1" key="1">
    <citation type="submission" date="2015-11" db="EMBL/GenBank/DDBJ databases">
        <title>De novo transcriptome assembly of four potential Pierce s Disease insect vectors from Arizona vineyards.</title>
        <authorList>
            <person name="Tassone E.E."/>
        </authorList>
    </citation>
    <scope>NUCLEOTIDE SEQUENCE</scope>
</reference>
<name>A0A1B6I1L6_9HEMI</name>
<gene>
    <name evidence="1" type="ORF">g.10065</name>
</gene>
<evidence type="ECO:0000313" key="1">
    <source>
        <dbReference type="EMBL" id="JAS80847.1"/>
    </source>
</evidence>
<proteinExistence type="predicted"/>
<dbReference type="SUPFAM" id="SSF56219">
    <property type="entry name" value="DNase I-like"/>
    <property type="match status" value="1"/>
</dbReference>
<protein>
    <recommendedName>
        <fullName evidence="2">Endonuclease/exonuclease/phosphatase domain-containing protein</fullName>
    </recommendedName>
</protein>
<dbReference type="EMBL" id="GECU01026859">
    <property type="protein sequence ID" value="JAS80847.1"/>
    <property type="molecule type" value="Transcribed_RNA"/>
</dbReference>
<feature type="non-terminal residue" evidence="1">
    <location>
        <position position="1"/>
    </location>
</feature>